<keyword evidence="6" id="KW-0597">Phosphoprotein</keyword>
<evidence type="ECO:0000256" key="14">
    <source>
        <dbReference type="ARBA" id="ARBA00023136"/>
    </source>
</evidence>
<dbReference type="SUPFAM" id="SSF47384">
    <property type="entry name" value="Homodimeric domain of signal transducing histidine kinase"/>
    <property type="match status" value="1"/>
</dbReference>
<dbReference type="InterPro" id="IPR003660">
    <property type="entry name" value="HAMP_dom"/>
</dbReference>
<feature type="domain" description="HAMP" evidence="17">
    <location>
        <begin position="192"/>
        <end position="245"/>
    </location>
</feature>
<name>A0ABM9BY17_9BACL</name>
<dbReference type="Pfam" id="PF00672">
    <property type="entry name" value="HAMP"/>
    <property type="match status" value="1"/>
</dbReference>
<dbReference type="InterPro" id="IPR050398">
    <property type="entry name" value="HssS/ArlS-like"/>
</dbReference>
<evidence type="ECO:0000259" key="17">
    <source>
        <dbReference type="PROSITE" id="PS50885"/>
    </source>
</evidence>
<evidence type="ECO:0000259" key="16">
    <source>
        <dbReference type="PROSITE" id="PS50109"/>
    </source>
</evidence>
<keyword evidence="11" id="KW-0067">ATP-binding</keyword>
<keyword evidence="12 15" id="KW-1133">Transmembrane helix</keyword>
<dbReference type="Proteomes" id="UP000838686">
    <property type="component" value="Unassembled WGS sequence"/>
</dbReference>
<dbReference type="SUPFAM" id="SSF55874">
    <property type="entry name" value="ATPase domain of HSP90 chaperone/DNA topoisomerase II/histidine kinase"/>
    <property type="match status" value="1"/>
</dbReference>
<keyword evidence="14 15" id="KW-0472">Membrane</keyword>
<dbReference type="SMART" id="SM00304">
    <property type="entry name" value="HAMP"/>
    <property type="match status" value="1"/>
</dbReference>
<dbReference type="SMART" id="SM00388">
    <property type="entry name" value="HisKA"/>
    <property type="match status" value="1"/>
</dbReference>
<organism evidence="18 19">
    <name type="scientific">Paenibacillus plantiphilus</name>
    <dbReference type="NCBI Taxonomy" id="2905650"/>
    <lineage>
        <taxon>Bacteria</taxon>
        <taxon>Bacillati</taxon>
        <taxon>Bacillota</taxon>
        <taxon>Bacilli</taxon>
        <taxon>Bacillales</taxon>
        <taxon>Paenibacillaceae</taxon>
        <taxon>Paenibacillus</taxon>
    </lineage>
</organism>
<dbReference type="InterPro" id="IPR036890">
    <property type="entry name" value="HATPase_C_sf"/>
</dbReference>
<dbReference type="RefSeq" id="WP_236339161.1">
    <property type="nucleotide sequence ID" value="NZ_CAKMMF010000004.1"/>
</dbReference>
<evidence type="ECO:0000256" key="8">
    <source>
        <dbReference type="ARBA" id="ARBA00022692"/>
    </source>
</evidence>
<keyword evidence="9" id="KW-0547">Nucleotide-binding</keyword>
<evidence type="ECO:0000256" key="4">
    <source>
        <dbReference type="ARBA" id="ARBA00015735"/>
    </source>
</evidence>
<evidence type="ECO:0000256" key="12">
    <source>
        <dbReference type="ARBA" id="ARBA00022989"/>
    </source>
</evidence>
<dbReference type="Gene3D" id="6.10.340.10">
    <property type="match status" value="1"/>
</dbReference>
<comment type="caution">
    <text evidence="18">The sequence shown here is derived from an EMBL/GenBank/DDBJ whole genome shotgun (WGS) entry which is preliminary data.</text>
</comment>
<dbReference type="Pfam" id="PF18719">
    <property type="entry name" value="ArlS_N"/>
    <property type="match status" value="1"/>
</dbReference>
<evidence type="ECO:0000313" key="18">
    <source>
        <dbReference type="EMBL" id="CAH1197599.1"/>
    </source>
</evidence>
<dbReference type="SMART" id="SM00387">
    <property type="entry name" value="HATPase_c"/>
    <property type="match status" value="1"/>
</dbReference>
<evidence type="ECO:0000256" key="15">
    <source>
        <dbReference type="SAM" id="Phobius"/>
    </source>
</evidence>
<dbReference type="PANTHER" id="PTHR45528:SF12">
    <property type="entry name" value="SENSOR HISTIDINE KINASE ARSS"/>
    <property type="match status" value="1"/>
</dbReference>
<keyword evidence="8 15" id="KW-0812">Transmembrane</keyword>
<dbReference type="Pfam" id="PF02518">
    <property type="entry name" value="HATPase_c"/>
    <property type="match status" value="1"/>
</dbReference>
<dbReference type="InterPro" id="IPR004358">
    <property type="entry name" value="Sig_transdc_His_kin-like_C"/>
</dbReference>
<dbReference type="GO" id="GO:0004673">
    <property type="term" value="F:protein histidine kinase activity"/>
    <property type="evidence" value="ECO:0007669"/>
    <property type="project" value="UniProtKB-EC"/>
</dbReference>
<gene>
    <name evidence="18" type="primary">arlS</name>
    <name evidence="18" type="ORF">PAECIP111893_00839</name>
</gene>
<dbReference type="Gene3D" id="1.10.287.130">
    <property type="match status" value="1"/>
</dbReference>
<evidence type="ECO:0000313" key="19">
    <source>
        <dbReference type="Proteomes" id="UP000838686"/>
    </source>
</evidence>
<evidence type="ECO:0000256" key="6">
    <source>
        <dbReference type="ARBA" id="ARBA00022553"/>
    </source>
</evidence>
<feature type="transmembrane region" description="Helical" evidence="15">
    <location>
        <begin position="167"/>
        <end position="192"/>
    </location>
</feature>
<dbReference type="InterPro" id="IPR036097">
    <property type="entry name" value="HisK_dim/P_sf"/>
</dbReference>
<dbReference type="EC" id="2.7.13.3" evidence="3"/>
<dbReference type="SUPFAM" id="SSF158472">
    <property type="entry name" value="HAMP domain-like"/>
    <property type="match status" value="1"/>
</dbReference>
<keyword evidence="19" id="KW-1185">Reference proteome</keyword>
<evidence type="ECO:0000256" key="5">
    <source>
        <dbReference type="ARBA" id="ARBA00022475"/>
    </source>
</evidence>
<dbReference type="InterPro" id="IPR005467">
    <property type="entry name" value="His_kinase_dom"/>
</dbReference>
<dbReference type="Pfam" id="PF00512">
    <property type="entry name" value="HisKA"/>
    <property type="match status" value="1"/>
</dbReference>
<evidence type="ECO:0000256" key="3">
    <source>
        <dbReference type="ARBA" id="ARBA00012438"/>
    </source>
</evidence>
<dbReference type="CDD" id="cd00082">
    <property type="entry name" value="HisKA"/>
    <property type="match status" value="1"/>
</dbReference>
<comment type="catalytic activity">
    <reaction evidence="1">
        <text>ATP + protein L-histidine = ADP + protein N-phospho-L-histidine.</text>
        <dbReference type="EC" id="2.7.13.3"/>
    </reaction>
</comment>
<sequence>MTFTSKRRFLSRIPIKWKLTIWSAVMLFVLFAAYNTVQYLYIEKWMIDQEKTDAEQKMRDILNYLLERESVFEANELTPIRNYLNKINHKHQLIRVIDGNGNRMLAVSDNLPEHWAEAVPVSSSEIVREVYGDHSLLIMRSPIEIHDFTGTVEIVKNLDDFDRLSSAILRVVTTFGLGAVVVCGLGGGLLAWQLLKPLQSMAETIRRIKHKGLHERMKVNNNEDELSTLMKLFNEMMDQVERSFQQQTQFVEDASHELRTPVAIIEGHLTLLQRWGREDPAVLDESLHASIQELLRLKGLVQDLLTLTRVDGNVQQQGAEISSPDQTIPQIIKNVAIIYPSFCFETEMNGLSEVVIRIPAEHLEQILLIILDNAVKYSAGNPLIRLTGSVDKGHASFQISDRGIGISKKDLPHVMDRFYRVDKARSRQQGGHGLGLAIAKRLVDQYNGTLAIESRELEGTMVTVSLPVYSITDI</sequence>
<comment type="subcellular location">
    <subcellularLocation>
        <location evidence="2">Cell membrane</location>
        <topology evidence="2">Multi-pass membrane protein</topology>
    </subcellularLocation>
</comment>
<evidence type="ECO:0000256" key="1">
    <source>
        <dbReference type="ARBA" id="ARBA00000085"/>
    </source>
</evidence>
<feature type="transmembrane region" description="Helical" evidence="15">
    <location>
        <begin position="21"/>
        <end position="42"/>
    </location>
</feature>
<accession>A0ABM9BY17</accession>
<keyword evidence="5" id="KW-1003">Cell membrane</keyword>
<dbReference type="CDD" id="cd00075">
    <property type="entry name" value="HATPase"/>
    <property type="match status" value="1"/>
</dbReference>
<dbReference type="PANTHER" id="PTHR45528">
    <property type="entry name" value="SENSOR HISTIDINE KINASE CPXA"/>
    <property type="match status" value="1"/>
</dbReference>
<keyword evidence="7 18" id="KW-0808">Transferase</keyword>
<evidence type="ECO:0000256" key="13">
    <source>
        <dbReference type="ARBA" id="ARBA00023012"/>
    </source>
</evidence>
<evidence type="ECO:0000256" key="11">
    <source>
        <dbReference type="ARBA" id="ARBA00022840"/>
    </source>
</evidence>
<feature type="domain" description="Histidine kinase" evidence="16">
    <location>
        <begin position="253"/>
        <end position="470"/>
    </location>
</feature>
<dbReference type="InterPro" id="IPR003661">
    <property type="entry name" value="HisK_dim/P_dom"/>
</dbReference>
<evidence type="ECO:0000256" key="9">
    <source>
        <dbReference type="ARBA" id="ARBA00022741"/>
    </source>
</evidence>
<keyword evidence="13" id="KW-0902">Two-component regulatory system</keyword>
<dbReference type="EMBL" id="CAKMMF010000004">
    <property type="protein sequence ID" value="CAH1197599.1"/>
    <property type="molecule type" value="Genomic_DNA"/>
</dbReference>
<dbReference type="InterPro" id="IPR003594">
    <property type="entry name" value="HATPase_dom"/>
</dbReference>
<dbReference type="Gene3D" id="3.30.565.10">
    <property type="entry name" value="Histidine kinase-like ATPase, C-terminal domain"/>
    <property type="match status" value="1"/>
</dbReference>
<dbReference type="PROSITE" id="PS50109">
    <property type="entry name" value="HIS_KIN"/>
    <property type="match status" value="1"/>
</dbReference>
<dbReference type="PRINTS" id="PR00344">
    <property type="entry name" value="BCTRLSENSOR"/>
</dbReference>
<dbReference type="InterPro" id="IPR041610">
    <property type="entry name" value="ArlS_N"/>
</dbReference>
<reference evidence="18" key="1">
    <citation type="submission" date="2022-01" db="EMBL/GenBank/DDBJ databases">
        <authorList>
            <person name="Criscuolo A."/>
        </authorList>
    </citation>
    <scope>NUCLEOTIDE SEQUENCE</scope>
    <source>
        <strain evidence="18">CIP111893</strain>
    </source>
</reference>
<evidence type="ECO:0000256" key="10">
    <source>
        <dbReference type="ARBA" id="ARBA00022777"/>
    </source>
</evidence>
<dbReference type="CDD" id="cd06225">
    <property type="entry name" value="HAMP"/>
    <property type="match status" value="1"/>
</dbReference>
<proteinExistence type="predicted"/>
<dbReference type="PROSITE" id="PS50885">
    <property type="entry name" value="HAMP"/>
    <property type="match status" value="1"/>
</dbReference>
<evidence type="ECO:0000256" key="7">
    <source>
        <dbReference type="ARBA" id="ARBA00022679"/>
    </source>
</evidence>
<evidence type="ECO:0000256" key="2">
    <source>
        <dbReference type="ARBA" id="ARBA00004651"/>
    </source>
</evidence>
<protein>
    <recommendedName>
        <fullName evidence="4">Signal transduction histidine-protein kinase ArlS</fullName>
        <ecNumber evidence="3">2.7.13.3</ecNumber>
    </recommendedName>
</protein>
<keyword evidence="10 18" id="KW-0418">Kinase</keyword>